<dbReference type="AlphaFoldDB" id="A0A1E4SXV7"/>
<gene>
    <name evidence="2" type="ORF">CANARDRAFT_8679</name>
</gene>
<accession>A0A1E4SXV7</accession>
<proteinExistence type="predicted"/>
<dbReference type="PANTHER" id="PTHR21575:SF12">
    <property type="entry name" value="PROTEIN HID1"/>
    <property type="match status" value="1"/>
</dbReference>
<feature type="compositionally biased region" description="Polar residues" evidence="1">
    <location>
        <begin position="1034"/>
        <end position="1054"/>
    </location>
</feature>
<evidence type="ECO:0000313" key="3">
    <source>
        <dbReference type="Proteomes" id="UP000094801"/>
    </source>
</evidence>
<name>A0A1E4SXV7_9ASCO</name>
<dbReference type="Pfam" id="PF12722">
    <property type="entry name" value="Hid1"/>
    <property type="match status" value="1"/>
</dbReference>
<dbReference type="EMBL" id="KV453857">
    <property type="protein sequence ID" value="ODV84325.1"/>
    <property type="molecule type" value="Genomic_DNA"/>
</dbReference>
<dbReference type="GO" id="GO:0016020">
    <property type="term" value="C:membrane"/>
    <property type="evidence" value="ECO:0007669"/>
    <property type="project" value="TreeGrafter"/>
</dbReference>
<reference evidence="3" key="1">
    <citation type="submission" date="2016-04" db="EMBL/GenBank/DDBJ databases">
        <title>Comparative genomics of biotechnologically important yeasts.</title>
        <authorList>
            <consortium name="DOE Joint Genome Institute"/>
            <person name="Riley R."/>
            <person name="Haridas S."/>
            <person name="Wolfe K.H."/>
            <person name="Lopes M.R."/>
            <person name="Hittinger C.T."/>
            <person name="Goker M."/>
            <person name="Salamov A."/>
            <person name="Wisecaver J."/>
            <person name="Long T.M."/>
            <person name="Aerts A.L."/>
            <person name="Barry K."/>
            <person name="Choi C."/>
            <person name="Clum A."/>
            <person name="Coughlan A.Y."/>
            <person name="Deshpande S."/>
            <person name="Douglass A.P."/>
            <person name="Hanson S.J."/>
            <person name="Klenk H.-P."/>
            <person name="Labutti K."/>
            <person name="Lapidus A."/>
            <person name="Lindquist E."/>
            <person name="Lipzen A."/>
            <person name="Meier-Kolthoff J.P."/>
            <person name="Ohm R.A."/>
            <person name="Otillar R.P."/>
            <person name="Pangilinan J."/>
            <person name="Peng Y."/>
            <person name="Rokas A."/>
            <person name="Rosa C.A."/>
            <person name="Scheuner C."/>
            <person name="Sibirny A.A."/>
            <person name="Slot J.C."/>
            <person name="Stielow J.B."/>
            <person name="Sun H."/>
            <person name="Kurtzman C.P."/>
            <person name="Blackwell M."/>
            <person name="Grigoriev I.V."/>
            <person name="Jeffries T.W."/>
        </authorList>
    </citation>
    <scope>NUCLEOTIDE SEQUENCE [LARGE SCALE GENOMIC DNA]</scope>
    <source>
        <strain evidence="3">NRRL YB-2248</strain>
    </source>
</reference>
<dbReference type="GO" id="GO:0000138">
    <property type="term" value="C:Golgi trans cisterna"/>
    <property type="evidence" value="ECO:0007669"/>
    <property type="project" value="TreeGrafter"/>
</dbReference>
<protein>
    <recommendedName>
        <fullName evidence="4">Protein HID1</fullName>
    </recommendedName>
</protein>
<keyword evidence="3" id="KW-1185">Reference proteome</keyword>
<dbReference type="Proteomes" id="UP000094801">
    <property type="component" value="Unassembled WGS sequence"/>
</dbReference>
<dbReference type="InterPro" id="IPR026705">
    <property type="entry name" value="Hid-1/Ecm30"/>
</dbReference>
<dbReference type="PANTHER" id="PTHR21575">
    <property type="entry name" value="PROTEIN HID1"/>
    <property type="match status" value="1"/>
</dbReference>
<evidence type="ECO:0008006" key="4">
    <source>
        <dbReference type="Google" id="ProtNLM"/>
    </source>
</evidence>
<evidence type="ECO:0000313" key="2">
    <source>
        <dbReference type="EMBL" id="ODV84325.1"/>
    </source>
</evidence>
<feature type="compositionally biased region" description="Polar residues" evidence="1">
    <location>
        <begin position="1090"/>
        <end position="1119"/>
    </location>
</feature>
<dbReference type="GO" id="GO:0005797">
    <property type="term" value="C:Golgi medial cisterna"/>
    <property type="evidence" value="ECO:0007669"/>
    <property type="project" value="TreeGrafter"/>
</dbReference>
<organism evidence="2 3">
    <name type="scientific">[Candida] arabinofermentans NRRL YB-2248</name>
    <dbReference type="NCBI Taxonomy" id="983967"/>
    <lineage>
        <taxon>Eukaryota</taxon>
        <taxon>Fungi</taxon>
        <taxon>Dikarya</taxon>
        <taxon>Ascomycota</taxon>
        <taxon>Saccharomycotina</taxon>
        <taxon>Pichiomycetes</taxon>
        <taxon>Pichiales</taxon>
        <taxon>Pichiaceae</taxon>
        <taxon>Ogataea</taxon>
        <taxon>Ogataea/Candida clade</taxon>
    </lineage>
</organism>
<feature type="compositionally biased region" description="Polar residues" evidence="1">
    <location>
        <begin position="1065"/>
        <end position="1082"/>
    </location>
</feature>
<dbReference type="STRING" id="983967.A0A1E4SXV7"/>
<dbReference type="OrthoDB" id="432953at2759"/>
<evidence type="ECO:0000256" key="1">
    <source>
        <dbReference type="SAM" id="MobiDB-lite"/>
    </source>
</evidence>
<feature type="region of interest" description="Disordered" evidence="1">
    <location>
        <begin position="1034"/>
        <end position="1125"/>
    </location>
</feature>
<sequence>MGSAESKLKFRNHAFRLTEPTKQFSFNDDYWRTFWVQPESANDVFNTLTATDIRSIRDTNIKGFCLLLQCISNRLIQLTRINTNTADYPTHELLNCIRLLTKLLPFLYERSDLQSVERSVFWSLDTSLDSHSPLSQGSNSAIVGVDSLASSGSNEASITDSIHANADFPTDKEKLNDAASMKANFDDGELISKPNLPLGARLVFICVDLLLTSGFTVAASELKPASQKAQKSSNVEFSIWEPGVGLSGTPQQPDLYLDSNRLEVLRLLISLCSQCLYKQVSNVIPIGSRYMTVLVTSTPKLQLLTLISSLVNTTCRSTKENTSNNSNENGLEGFSNNSLKELRLLMVTNAIQLFTLMIVYPLPKLDLEFLKTTNILSDSPTNLVRFYCGRLYKDNEIRLLEQGILLPLFRPMEAAGSGVNSSTTGAGLSMLMKGKSFGNTDPSIWSTELVILFWEFYQCNRKFRNYVATMLGTKVIIVLMYYISTYKAAEKYRNLVRTCSYLMTFLTCDQTISSVLATQMDKNYYSTFPVSYRISTPLTTYRDFLVVHTCNVLISDCPAILAPTMTEILYNLVPISPPSTAKTDPPTFNRRLSSKDLMNPSTSSSSINDLSYGAASSLTQLVYKYSAPQLLSENNTNLDLLALILRSICQYICRNPQNSSIFLYILARHHDAYEGVLRSIKKVSQNLEDELNVQEENEFPSHKGSMESDTASLFSPLQRPIPQRQMSQVSQNSVISNNSSITLKSLYSADDNIDPVLLNSITEGEVFEETIIRPRLPVGMSMKAKSKLPLYASLEETWTGLHACKLLLECIKFVQSNITIFLGMDVAAAINKISGLNVNEFLQDQAIPNEYNPSKSKFEPLKFTWSNLSLGWYESVLWNSVYNNNEIIGNKTLFVEISSSISALKKVGTDWGLGSWGSSSTSIASSNSSKKPDSELLDRATKALINVSVWNGTTVKLFTTKDKQTSNILPSKGTVDAVTDSFIKRFGSVGFNKRNSSAASLHSIITSPSRNQSLTSESNPNSPLLIQQPTNIFQNQNPFSSVGSNPGSPGFNNSPIPPPMATDFEGSNPTSLGRGLSQSDFSHIQLRLTPRNSLSLNSPAKVSLSGRSTPRTSSAQNTPILGPQP</sequence>